<dbReference type="GO" id="GO:0006655">
    <property type="term" value="P:phosphatidylglycerol biosynthetic process"/>
    <property type="evidence" value="ECO:0007669"/>
    <property type="project" value="TreeGrafter"/>
</dbReference>
<dbReference type="Pfam" id="PF01553">
    <property type="entry name" value="Acyltransferase"/>
    <property type="match status" value="1"/>
</dbReference>
<evidence type="ECO:0000256" key="9">
    <source>
        <dbReference type="ARBA" id="ARBA00022679"/>
    </source>
</evidence>
<evidence type="ECO:0000256" key="8">
    <source>
        <dbReference type="ARBA" id="ARBA00022640"/>
    </source>
</evidence>
<evidence type="ECO:0000256" key="3">
    <source>
        <dbReference type="ARBA" id="ARBA00005189"/>
    </source>
</evidence>
<keyword evidence="18" id="KW-1185">Reference proteome</keyword>
<feature type="domain" description="Phospholipid/glycerol acyltransferase" evidence="16">
    <location>
        <begin position="245"/>
        <end position="391"/>
    </location>
</feature>
<dbReference type="UniPathway" id="UPA00557">
    <property type="reaction ID" value="UER00612"/>
</dbReference>
<gene>
    <name evidence="17" type="ORF">AXG93_2402s1280</name>
</gene>
<evidence type="ECO:0000259" key="16">
    <source>
        <dbReference type="SMART" id="SM00563"/>
    </source>
</evidence>
<dbReference type="PIRSF" id="PIRSF000431">
    <property type="entry name" value="Glycerol-3-P_O-acyltransfrase"/>
    <property type="match status" value="1"/>
</dbReference>
<keyword evidence="11" id="KW-0443">Lipid metabolism</keyword>
<dbReference type="PANTHER" id="PTHR35695">
    <property type="entry name" value="GLYCEROL-3-PHOSPHATE ACYLTRANSFERASE, CHLOROPLASTIC"/>
    <property type="match status" value="1"/>
</dbReference>
<evidence type="ECO:0000313" key="18">
    <source>
        <dbReference type="Proteomes" id="UP000077202"/>
    </source>
</evidence>
<evidence type="ECO:0000256" key="1">
    <source>
        <dbReference type="ARBA" id="ARBA00004470"/>
    </source>
</evidence>
<dbReference type="InterPro" id="IPR016222">
    <property type="entry name" value="G3P_O-acylTrfase_chlp"/>
</dbReference>
<evidence type="ECO:0000256" key="15">
    <source>
        <dbReference type="PIRSR" id="PIRSR000431-2"/>
    </source>
</evidence>
<evidence type="ECO:0000256" key="14">
    <source>
        <dbReference type="ARBA" id="ARBA00023315"/>
    </source>
</evidence>
<protein>
    <recommendedName>
        <fullName evidence="5">glycerol-3-phosphate 1-O-acyltransferase</fullName>
        <ecNumber evidence="5">2.3.1.15</ecNumber>
    </recommendedName>
</protein>
<evidence type="ECO:0000256" key="6">
    <source>
        <dbReference type="ARBA" id="ARBA00022516"/>
    </source>
</evidence>
<comment type="subcellular location">
    <subcellularLocation>
        <location evidence="1">Plastid</location>
        <location evidence="1">Chloroplast stroma</location>
    </subcellularLocation>
</comment>
<evidence type="ECO:0000256" key="12">
    <source>
        <dbReference type="ARBA" id="ARBA00023209"/>
    </source>
</evidence>
<dbReference type="Gene3D" id="3.40.1130.10">
    <property type="entry name" value="Glycerol-3-phosphate (1)-acyltransferase"/>
    <property type="match status" value="1"/>
</dbReference>
<sequence length="496" mass="54867">MAAALFQAAAGAGLARAPGLCSQPGHKQPIAVSSFHVTYPTACAPTSFSLKCSCRAKELPWSGGSSESSHPKNVRVNAITELAETSGTALRLEHGTNADVQNSATAVCSANESHPQTRTFQGVTSEEELLSAVRYESQAKSLDPRATAGMLELYYNYRDAVVGSGVENSMEIAVRIMATVLDRILLQFEDPFTFSSYHKRMVEPYDYYTFGQNYIRPLLDFRNSFLGNTTIFDDIESQLKQGHNVFLFANHQTEADPAVMALLLETSHPYLAENLTYIAGDRVVLDPFCKPFSMGRNLLCVYSKKHINDIPELTDMKQRANTRTLKEMTALLKKGGQLIWIAPSGGRDRPDPETNEWRPAPFDASAVENMRRLLSHMPVPGHMYPMALLCHDIMPPPRKVEKELGERRLIGYHGVGLAVAPKLNFEELTAGTTSKEEARDKFARSVWEIVSNQYTVLNRASYGGEGKVSLIPGHQLFVKDFGRVVKVDTVKSAAFL</sequence>
<keyword evidence="12" id="KW-0594">Phospholipid biosynthesis</keyword>
<dbReference type="GO" id="GO:0016024">
    <property type="term" value="P:CDP-diacylglycerol biosynthetic process"/>
    <property type="evidence" value="ECO:0007669"/>
    <property type="project" value="UniProtKB-UniPathway"/>
</dbReference>
<dbReference type="AlphaFoldDB" id="A0A176VTE1"/>
<evidence type="ECO:0000256" key="7">
    <source>
        <dbReference type="ARBA" id="ARBA00022528"/>
    </source>
</evidence>
<dbReference type="EC" id="2.3.1.15" evidence="5"/>
<keyword evidence="13" id="KW-1208">Phospholipid metabolism</keyword>
<keyword evidence="10" id="KW-0809">Transit peptide</keyword>
<keyword evidence="14" id="KW-0012">Acyltransferase</keyword>
<comment type="pathway">
    <text evidence="2">Phospholipid metabolism; CDP-diacylglycerol biosynthesis; CDP-diacylglycerol from sn-glycerol 3-phosphate: step 1/3.</text>
</comment>
<evidence type="ECO:0000256" key="4">
    <source>
        <dbReference type="ARBA" id="ARBA00007937"/>
    </source>
</evidence>
<dbReference type="SMART" id="SM00563">
    <property type="entry name" value="PlsC"/>
    <property type="match status" value="1"/>
</dbReference>
<keyword evidence="9" id="KW-0808">Transferase</keyword>
<keyword evidence="7" id="KW-0150">Chloroplast</keyword>
<comment type="pathway">
    <text evidence="3">Lipid metabolism.</text>
</comment>
<evidence type="ECO:0000256" key="11">
    <source>
        <dbReference type="ARBA" id="ARBA00023098"/>
    </source>
</evidence>
<name>A0A176VTE1_MARPO</name>
<feature type="short sequence motif" description="HXXXXD motif" evidence="15">
    <location>
        <begin position="251"/>
        <end position="256"/>
    </location>
</feature>
<evidence type="ECO:0000256" key="10">
    <source>
        <dbReference type="ARBA" id="ARBA00022946"/>
    </source>
</evidence>
<evidence type="ECO:0000256" key="13">
    <source>
        <dbReference type="ARBA" id="ARBA00023264"/>
    </source>
</evidence>
<dbReference type="EMBL" id="LVLJ01002686">
    <property type="protein sequence ID" value="OAE24069.1"/>
    <property type="molecule type" value="Genomic_DNA"/>
</dbReference>
<dbReference type="CDD" id="cd07985">
    <property type="entry name" value="LPLAT_GPAT"/>
    <property type="match status" value="1"/>
</dbReference>
<dbReference type="GO" id="GO:0004366">
    <property type="term" value="F:glycerol-3-phosphate O-acyltransferase activity"/>
    <property type="evidence" value="ECO:0007669"/>
    <property type="project" value="UniProtKB-EC"/>
</dbReference>
<dbReference type="InterPro" id="IPR002123">
    <property type="entry name" value="Plipid/glycerol_acylTrfase"/>
</dbReference>
<dbReference type="Pfam" id="PF14829">
    <property type="entry name" value="GPAT_N"/>
    <property type="match status" value="1"/>
</dbReference>
<evidence type="ECO:0000256" key="2">
    <source>
        <dbReference type="ARBA" id="ARBA00004765"/>
    </source>
</evidence>
<evidence type="ECO:0000313" key="17">
    <source>
        <dbReference type="EMBL" id="OAE24069.1"/>
    </source>
</evidence>
<dbReference type="InterPro" id="IPR023083">
    <property type="entry name" value="G3P_O-acylTrfase_N"/>
</dbReference>
<dbReference type="SUPFAM" id="SSF69593">
    <property type="entry name" value="Glycerol-3-phosphate (1)-acyltransferase"/>
    <property type="match status" value="1"/>
</dbReference>
<keyword evidence="6" id="KW-0444">Lipid biosynthesis</keyword>
<keyword evidence="8" id="KW-0934">Plastid</keyword>
<organism evidence="17 18">
    <name type="scientific">Marchantia polymorpha subsp. ruderalis</name>
    <dbReference type="NCBI Taxonomy" id="1480154"/>
    <lineage>
        <taxon>Eukaryota</taxon>
        <taxon>Viridiplantae</taxon>
        <taxon>Streptophyta</taxon>
        <taxon>Embryophyta</taxon>
        <taxon>Marchantiophyta</taxon>
        <taxon>Marchantiopsida</taxon>
        <taxon>Marchantiidae</taxon>
        <taxon>Marchantiales</taxon>
        <taxon>Marchantiaceae</taxon>
        <taxon>Marchantia</taxon>
    </lineage>
</organism>
<proteinExistence type="inferred from homology"/>
<dbReference type="PANTHER" id="PTHR35695:SF1">
    <property type="entry name" value="GLYCEROL-3-PHOSPHATE ACYLTRANSFERASE, CHLOROPLASTIC"/>
    <property type="match status" value="1"/>
</dbReference>
<comment type="caution">
    <text evidence="17">The sequence shown here is derived from an EMBL/GenBank/DDBJ whole genome shotgun (WGS) entry which is preliminary data.</text>
</comment>
<comment type="similarity">
    <text evidence="4">Belongs to the GPAT/DAPAT family.</text>
</comment>
<dbReference type="Proteomes" id="UP000077202">
    <property type="component" value="Unassembled WGS sequence"/>
</dbReference>
<reference evidence="17" key="1">
    <citation type="submission" date="2016-03" db="EMBL/GenBank/DDBJ databases">
        <title>Mechanisms controlling the formation of the plant cell surface in tip-growing cells are functionally conserved among land plants.</title>
        <authorList>
            <person name="Honkanen S."/>
            <person name="Jones V.A."/>
            <person name="Morieri G."/>
            <person name="Champion C."/>
            <person name="Hetherington A.J."/>
            <person name="Kelly S."/>
            <person name="Saint-Marcoux D."/>
            <person name="Proust H."/>
            <person name="Prescott H."/>
            <person name="Dolan L."/>
        </authorList>
    </citation>
    <scope>NUCLEOTIDE SEQUENCE [LARGE SCALE GENOMIC DNA]</scope>
    <source>
        <tissue evidence="17">Whole gametophyte</tissue>
    </source>
</reference>
<dbReference type="Gene3D" id="1.10.1200.50">
    <property type="entry name" value="Glycerol-3-phosphate acyltransferase, alpha helical bundle, N-terminal"/>
    <property type="match status" value="1"/>
</dbReference>
<evidence type="ECO:0000256" key="5">
    <source>
        <dbReference type="ARBA" id="ARBA00013113"/>
    </source>
</evidence>
<dbReference type="InterPro" id="IPR038114">
    <property type="entry name" value="GPAT_N_sf"/>
</dbReference>
<dbReference type="GO" id="GO:0009570">
    <property type="term" value="C:chloroplast stroma"/>
    <property type="evidence" value="ECO:0007669"/>
    <property type="project" value="UniProtKB-SubCell"/>
</dbReference>
<accession>A0A176VTE1</accession>